<sequence length="418" mass="45533">MAVALEEAPTSSLDRAAAEVLARQADGPYYLLDLDRIRANHAALMGALQDCYPGTEFAYSVKTNYTPRILALVLELGGTAEVVSEMEYRIARRVGFPAERIMVNGPLHAEAFLRELLAEGVRINLDGWYTLAAVERFLQDHPARRVRVGLRLNTPLPGVAWSRFGFATDEASMQALAGWFREHPDCELAGLHGHCPLAPATVEAYRARIDALIGAARKWFPHTPLSYLDVGGGFRKPPEGPPFPELAQTLADAVEVAFPAGAPPSLVVEPGTAIVADAIDFVCRVHDVKQVGGRTLALIDGSVHDVNTMMWRSEFDVRVLRGDEAEEASGPARFDVAGNTCMERKDIVCQDVPGPVRPGDMLLFKGVGSYSNTLKPPFIHPCPAVIAQEGGDYAVVKRREAVDDILATYTSERVEPPR</sequence>
<dbReference type="InterPro" id="IPR029066">
    <property type="entry name" value="PLP-binding_barrel"/>
</dbReference>
<evidence type="ECO:0000256" key="3">
    <source>
        <dbReference type="PIRSR" id="PIRSR600183-50"/>
    </source>
</evidence>
<evidence type="ECO:0000313" key="8">
    <source>
        <dbReference type="Proteomes" id="UP000253941"/>
    </source>
</evidence>
<reference evidence="7 8" key="1">
    <citation type="submission" date="2018-07" db="EMBL/GenBank/DDBJ databases">
        <title>Venubactetium sediminum gen. nov., sp. nov., isolated from a marine solar saltern.</title>
        <authorList>
            <person name="Wang S."/>
        </authorList>
    </citation>
    <scope>NUCLEOTIDE SEQUENCE [LARGE SCALE GENOMIC DNA]</scope>
    <source>
        <strain evidence="7 8">WD2A32</strain>
    </source>
</reference>
<protein>
    <recommendedName>
        <fullName evidence="9">Diaminopimelate decarboxylase</fullName>
    </recommendedName>
</protein>
<comment type="similarity">
    <text evidence="4">Belongs to the Orn/Lys/Arg decarboxylase class-II family.</text>
</comment>
<dbReference type="Pfam" id="PF02784">
    <property type="entry name" value="Orn_Arg_deC_N"/>
    <property type="match status" value="1"/>
</dbReference>
<evidence type="ECO:0000313" key="7">
    <source>
        <dbReference type="EMBL" id="RDD61887.1"/>
    </source>
</evidence>
<dbReference type="PRINTS" id="PR01179">
    <property type="entry name" value="ODADCRBXLASE"/>
</dbReference>
<feature type="active site" description="Proton donor" evidence="3">
    <location>
        <position position="341"/>
    </location>
</feature>
<evidence type="ECO:0000259" key="5">
    <source>
        <dbReference type="Pfam" id="PF00278"/>
    </source>
</evidence>
<evidence type="ECO:0000256" key="2">
    <source>
        <dbReference type="ARBA" id="ARBA00022898"/>
    </source>
</evidence>
<evidence type="ECO:0000256" key="1">
    <source>
        <dbReference type="ARBA" id="ARBA00001933"/>
    </source>
</evidence>
<evidence type="ECO:0000256" key="4">
    <source>
        <dbReference type="RuleBase" id="RU003737"/>
    </source>
</evidence>
<gene>
    <name evidence="7" type="ORF">DRB17_10370</name>
</gene>
<dbReference type="SUPFAM" id="SSF50621">
    <property type="entry name" value="Alanine racemase C-terminal domain-like"/>
    <property type="match status" value="1"/>
</dbReference>
<feature type="domain" description="Orn/DAP/Arg decarboxylase 2 C-terminal" evidence="5">
    <location>
        <begin position="277"/>
        <end position="368"/>
    </location>
</feature>
<feature type="modified residue" description="N6-(pyridoxal phosphate)lysine" evidence="3">
    <location>
        <position position="62"/>
    </location>
</feature>
<keyword evidence="2 3" id="KW-0663">Pyridoxal phosphate</keyword>
<dbReference type="InterPro" id="IPR022643">
    <property type="entry name" value="De-COase2_C"/>
</dbReference>
<proteinExistence type="inferred from homology"/>
<organism evidence="7 8">
    <name type="scientific">Ferruginivarius sediminum</name>
    <dbReference type="NCBI Taxonomy" id="2661937"/>
    <lineage>
        <taxon>Bacteria</taxon>
        <taxon>Pseudomonadati</taxon>
        <taxon>Pseudomonadota</taxon>
        <taxon>Alphaproteobacteria</taxon>
        <taxon>Rhodospirillales</taxon>
        <taxon>Rhodospirillaceae</taxon>
        <taxon>Ferruginivarius</taxon>
    </lineage>
</organism>
<dbReference type="Proteomes" id="UP000253941">
    <property type="component" value="Unassembled WGS sequence"/>
</dbReference>
<comment type="caution">
    <text evidence="7">The sequence shown here is derived from an EMBL/GenBank/DDBJ whole genome shotgun (WGS) entry which is preliminary data.</text>
</comment>
<accession>A0A369TCJ6</accession>
<name>A0A369TCJ6_9PROT</name>
<dbReference type="SUPFAM" id="SSF51419">
    <property type="entry name" value="PLP-binding barrel"/>
    <property type="match status" value="1"/>
</dbReference>
<comment type="cofactor">
    <cofactor evidence="1 3">
        <name>pyridoxal 5'-phosphate</name>
        <dbReference type="ChEBI" id="CHEBI:597326"/>
    </cofactor>
</comment>
<dbReference type="InterPro" id="IPR000183">
    <property type="entry name" value="Orn/DAP/Arg_de-COase"/>
</dbReference>
<dbReference type="GO" id="GO:0009089">
    <property type="term" value="P:lysine biosynthetic process via diaminopimelate"/>
    <property type="evidence" value="ECO:0007669"/>
    <property type="project" value="TreeGrafter"/>
</dbReference>
<dbReference type="PANTHER" id="PTHR43727:SF3">
    <property type="entry name" value="GROUP IV DECARBOXYLASE"/>
    <property type="match status" value="1"/>
</dbReference>
<dbReference type="InterPro" id="IPR022644">
    <property type="entry name" value="De-COase2_N"/>
</dbReference>
<dbReference type="GO" id="GO:0008836">
    <property type="term" value="F:diaminopimelate decarboxylase activity"/>
    <property type="evidence" value="ECO:0007669"/>
    <property type="project" value="TreeGrafter"/>
</dbReference>
<evidence type="ECO:0008006" key="9">
    <source>
        <dbReference type="Google" id="ProtNLM"/>
    </source>
</evidence>
<dbReference type="Pfam" id="PF00278">
    <property type="entry name" value="Orn_DAP_Arg_deC"/>
    <property type="match status" value="1"/>
</dbReference>
<dbReference type="Gene3D" id="2.40.37.10">
    <property type="entry name" value="Lyase, Ornithine Decarboxylase, Chain A, domain 1"/>
    <property type="match status" value="1"/>
</dbReference>
<dbReference type="RefSeq" id="WP_114582131.1">
    <property type="nucleotide sequence ID" value="NZ_QPMH01000008.1"/>
</dbReference>
<dbReference type="Gene3D" id="3.20.20.10">
    <property type="entry name" value="Alanine racemase"/>
    <property type="match status" value="1"/>
</dbReference>
<dbReference type="EMBL" id="QPMH01000008">
    <property type="protein sequence ID" value="RDD61887.1"/>
    <property type="molecule type" value="Genomic_DNA"/>
</dbReference>
<feature type="domain" description="Orn/DAP/Arg decarboxylase 2 N-terminal" evidence="6">
    <location>
        <begin position="47"/>
        <end position="276"/>
    </location>
</feature>
<dbReference type="InterPro" id="IPR009006">
    <property type="entry name" value="Ala_racemase/Decarboxylase_C"/>
</dbReference>
<evidence type="ECO:0000259" key="6">
    <source>
        <dbReference type="Pfam" id="PF02784"/>
    </source>
</evidence>
<keyword evidence="8" id="KW-1185">Reference proteome</keyword>
<dbReference type="PANTHER" id="PTHR43727">
    <property type="entry name" value="DIAMINOPIMELATE DECARBOXYLASE"/>
    <property type="match status" value="1"/>
</dbReference>
<dbReference type="AlphaFoldDB" id="A0A369TCJ6"/>